<dbReference type="PANTHER" id="PTHR30294:SF29">
    <property type="entry name" value="MULTIDRUG ABC TRANSPORTER PERMEASE YBHS-RELATED"/>
    <property type="match status" value="1"/>
</dbReference>
<sequence length="307" mass="33993">MKFSYSVSDPSQSEFDNLPRLTFLLSLDSREVEATGLSVRGEASLRDSGSTGSYYSILSQRHAMNNILVIFKRELTGYFTTPIAYVFMVIFVFLSGIFAFYLGDFFGRGQADLESFFAFHPWLYLLLIPALAMRLWAEERRGATIELLFTLPITMGQAVLGKFLAAWAFAGIALMLTFSMWATVNYLGDPDNGVILAGYIGSFLMAGAFLAIGSCISALTRNQVIAFIISAVVGLAFVLSGFPMILDFFSGWMPEPLVEAIGSFSFLAHFDAITKGVIDLRDIVYFISLIAFWLFANTVLIEIKKAE</sequence>
<name>A0A450WF97_9GAMM</name>
<dbReference type="EMBL" id="CAADFK010000081">
    <property type="protein sequence ID" value="VFK15631.1"/>
    <property type="molecule type" value="Genomic_DNA"/>
</dbReference>
<feature type="transmembrane region" description="Helical" evidence="6">
    <location>
        <begin position="82"/>
        <end position="103"/>
    </location>
</feature>
<gene>
    <name evidence="7" type="ORF">BECKLPF1236B_GA0070989_108113</name>
</gene>
<evidence type="ECO:0000256" key="6">
    <source>
        <dbReference type="SAM" id="Phobius"/>
    </source>
</evidence>
<dbReference type="GO" id="GO:0140359">
    <property type="term" value="F:ABC-type transporter activity"/>
    <property type="evidence" value="ECO:0007669"/>
    <property type="project" value="InterPro"/>
</dbReference>
<evidence type="ECO:0000256" key="4">
    <source>
        <dbReference type="ARBA" id="ARBA00022989"/>
    </source>
</evidence>
<evidence type="ECO:0000256" key="1">
    <source>
        <dbReference type="ARBA" id="ARBA00004651"/>
    </source>
</evidence>
<feature type="transmembrane region" description="Helical" evidence="6">
    <location>
        <begin position="158"/>
        <end position="182"/>
    </location>
</feature>
<keyword evidence="2" id="KW-1003">Cell membrane</keyword>
<feature type="transmembrane region" description="Helical" evidence="6">
    <location>
        <begin position="194"/>
        <end position="212"/>
    </location>
</feature>
<proteinExistence type="predicted"/>
<evidence type="ECO:0000256" key="2">
    <source>
        <dbReference type="ARBA" id="ARBA00022475"/>
    </source>
</evidence>
<accession>A0A450WF97</accession>
<feature type="transmembrane region" description="Helical" evidence="6">
    <location>
        <begin position="115"/>
        <end position="137"/>
    </location>
</feature>
<dbReference type="InterPro" id="IPR051449">
    <property type="entry name" value="ABC-2_transporter_component"/>
</dbReference>
<evidence type="ECO:0000256" key="3">
    <source>
        <dbReference type="ARBA" id="ARBA00022692"/>
    </source>
</evidence>
<keyword evidence="5 6" id="KW-0472">Membrane</keyword>
<dbReference type="Pfam" id="PF12679">
    <property type="entry name" value="ABC2_membrane_2"/>
    <property type="match status" value="1"/>
</dbReference>
<keyword evidence="4 6" id="KW-1133">Transmembrane helix</keyword>
<dbReference type="AlphaFoldDB" id="A0A450WF97"/>
<dbReference type="GO" id="GO:0005886">
    <property type="term" value="C:plasma membrane"/>
    <property type="evidence" value="ECO:0007669"/>
    <property type="project" value="UniProtKB-SubCell"/>
</dbReference>
<reference evidence="7" key="1">
    <citation type="submission" date="2019-02" db="EMBL/GenBank/DDBJ databases">
        <authorList>
            <person name="Gruber-Vodicka R. H."/>
            <person name="Seah K. B. B."/>
        </authorList>
    </citation>
    <scope>NUCLEOTIDE SEQUENCE</scope>
    <source>
        <strain evidence="7">BECK_S313</strain>
    </source>
</reference>
<evidence type="ECO:0000256" key="5">
    <source>
        <dbReference type="ARBA" id="ARBA00023136"/>
    </source>
</evidence>
<protein>
    <submittedName>
        <fullName evidence="7">ABC-2 type transport system permease protein</fullName>
    </submittedName>
</protein>
<dbReference type="PANTHER" id="PTHR30294">
    <property type="entry name" value="MEMBRANE COMPONENT OF ABC TRANSPORTER YHHJ-RELATED"/>
    <property type="match status" value="1"/>
</dbReference>
<keyword evidence="3 6" id="KW-0812">Transmembrane</keyword>
<feature type="transmembrane region" description="Helical" evidence="6">
    <location>
        <begin position="224"/>
        <end position="246"/>
    </location>
</feature>
<feature type="transmembrane region" description="Helical" evidence="6">
    <location>
        <begin position="283"/>
        <end position="303"/>
    </location>
</feature>
<organism evidence="7">
    <name type="scientific">Candidatus Kentrum sp. LPFa</name>
    <dbReference type="NCBI Taxonomy" id="2126335"/>
    <lineage>
        <taxon>Bacteria</taxon>
        <taxon>Pseudomonadati</taxon>
        <taxon>Pseudomonadota</taxon>
        <taxon>Gammaproteobacteria</taxon>
        <taxon>Candidatus Kentrum</taxon>
    </lineage>
</organism>
<evidence type="ECO:0000313" key="7">
    <source>
        <dbReference type="EMBL" id="VFK15631.1"/>
    </source>
</evidence>
<comment type="subcellular location">
    <subcellularLocation>
        <location evidence="1">Cell membrane</location>
        <topology evidence="1">Multi-pass membrane protein</topology>
    </subcellularLocation>
</comment>